<feature type="region of interest" description="Disordered" evidence="1">
    <location>
        <begin position="450"/>
        <end position="483"/>
    </location>
</feature>
<protein>
    <submittedName>
        <fullName evidence="2">Uncharacterized protein</fullName>
    </submittedName>
</protein>
<gene>
    <name evidence="2" type="ORF">NCTC13160_00712</name>
</gene>
<dbReference type="KEGG" id="ppnm:LV28_03620"/>
<proteinExistence type="predicted"/>
<organism evidence="2 3">
    <name type="scientific">Pandoraea pnomenusa</name>
    <dbReference type="NCBI Taxonomy" id="93220"/>
    <lineage>
        <taxon>Bacteria</taxon>
        <taxon>Pseudomonadati</taxon>
        <taxon>Pseudomonadota</taxon>
        <taxon>Betaproteobacteria</taxon>
        <taxon>Burkholderiales</taxon>
        <taxon>Burkholderiaceae</taxon>
        <taxon>Pandoraea</taxon>
    </lineage>
</organism>
<dbReference type="EMBL" id="UGSG01000001">
    <property type="protein sequence ID" value="SUA75200.1"/>
    <property type="molecule type" value="Genomic_DNA"/>
</dbReference>
<accession>A0A378YF91</accession>
<evidence type="ECO:0000256" key="1">
    <source>
        <dbReference type="SAM" id="MobiDB-lite"/>
    </source>
</evidence>
<dbReference type="RefSeq" id="WP_038617754.1">
    <property type="nucleotide sequence ID" value="NZ_CP009553.3"/>
</dbReference>
<name>A0A378YF91_9BURK</name>
<dbReference type="Proteomes" id="UP000254573">
    <property type="component" value="Unassembled WGS sequence"/>
</dbReference>
<sequence length="483" mass="52420">MLVNEVTTQPVSPYINKQFDEPGIDDIRRSIAAFDAEMRPERGALESQRQVIAQFRDAMARTSSVERFRQLFGMHGSQWRRGDAVTCHIASYFVGLRVELARIGQPAFDDACRRQLHSLTPEARADMLARPALGDFGAIVLTAPGVGLRCPLTTAGMGEGGIHLTQAEAVSLLGASVRPDESRTILQTLSDMKLSDLSMHATYALLNLALDGDGKVPESLDGTAFRKLFCDLFDALWRDKHAESATLGASNFFAQEGDNLRLGHIDWLSAKAADAQAQRVRGMALLCLGGERSRVRQELRLASALHAELAAGRYEGVRRYEIAATTYLAAASKHEALSHLDAAAFAYGFAAKNFARCPGKAANMRAALEQAVQCHGKANAMNAAHLVVECADIYALRGASEETVALYEAAAKQFIRLGNREEAQRNTARAKDHRTRVDIRTINRALESRRSMADRVRGTGLDAAAAVRPDEPVPGAPDPVAAS</sequence>
<reference evidence="2 3" key="1">
    <citation type="submission" date="2018-06" db="EMBL/GenBank/DDBJ databases">
        <authorList>
            <consortium name="Pathogen Informatics"/>
            <person name="Doyle S."/>
        </authorList>
    </citation>
    <scope>NUCLEOTIDE SEQUENCE [LARGE SCALE GENOMIC DNA]</scope>
    <source>
        <strain evidence="2 3">NCTC13160</strain>
    </source>
</reference>
<evidence type="ECO:0000313" key="3">
    <source>
        <dbReference type="Proteomes" id="UP000254573"/>
    </source>
</evidence>
<dbReference type="AlphaFoldDB" id="A0A378YF91"/>
<evidence type="ECO:0000313" key="2">
    <source>
        <dbReference type="EMBL" id="SUA75200.1"/>
    </source>
</evidence>